<evidence type="ECO:0000313" key="2">
    <source>
        <dbReference type="EMBL" id="PCC83871.1"/>
    </source>
</evidence>
<feature type="transmembrane region" description="Helical" evidence="1">
    <location>
        <begin position="25"/>
        <end position="45"/>
    </location>
</feature>
<gene>
    <name evidence="2" type="ORF">COM45_00100</name>
</gene>
<reference evidence="2 3" key="1">
    <citation type="submission" date="2017-09" db="EMBL/GenBank/DDBJ databases">
        <title>Draft Genome Sequence of Corynebacterium accolens AH4003.</title>
        <authorList>
            <person name="Chen Y."/>
            <person name="Oosthuysen W.F."/>
            <person name="Kelley S."/>
            <person name="Horswill A."/>
        </authorList>
    </citation>
    <scope>NUCLEOTIDE SEQUENCE [LARGE SCALE GENOMIC DNA]</scope>
    <source>
        <strain evidence="2 3">AH4003</strain>
    </source>
</reference>
<dbReference type="AlphaFoldDB" id="A0A2A4AN21"/>
<dbReference type="PANTHER" id="PTHR38442">
    <property type="entry name" value="INNER MEMBRANE PROTEIN-RELATED"/>
    <property type="match status" value="1"/>
</dbReference>
<organism evidence="2 3">
    <name type="scientific">Corynebacterium accolens</name>
    <dbReference type="NCBI Taxonomy" id="38284"/>
    <lineage>
        <taxon>Bacteria</taxon>
        <taxon>Bacillati</taxon>
        <taxon>Actinomycetota</taxon>
        <taxon>Actinomycetes</taxon>
        <taxon>Mycobacteriales</taxon>
        <taxon>Corynebacteriaceae</taxon>
        <taxon>Corynebacterium</taxon>
    </lineage>
</organism>
<keyword evidence="1" id="KW-0812">Transmembrane</keyword>
<dbReference type="InterPro" id="IPR007383">
    <property type="entry name" value="DUF445"/>
</dbReference>
<dbReference type="GO" id="GO:0005886">
    <property type="term" value="C:plasma membrane"/>
    <property type="evidence" value="ECO:0007669"/>
    <property type="project" value="TreeGrafter"/>
</dbReference>
<protein>
    <submittedName>
        <fullName evidence="2">DUF445 domain-containing protein</fullName>
    </submittedName>
</protein>
<dbReference type="EMBL" id="NWBP01000001">
    <property type="protein sequence ID" value="PCC83871.1"/>
    <property type="molecule type" value="Genomic_DNA"/>
</dbReference>
<name>A0A2A4AN21_9CORY</name>
<dbReference type="Pfam" id="PF04286">
    <property type="entry name" value="DUF445"/>
    <property type="match status" value="1"/>
</dbReference>
<evidence type="ECO:0000256" key="1">
    <source>
        <dbReference type="SAM" id="Phobius"/>
    </source>
</evidence>
<sequence length="428" mass="47423">MSIAVPGPNPADVAERRRTLRKYQWGVTGLLILAAVIFFACSWWQHQDANAPAWVGFVRAGAEAGMVGGLADWFAVTAIFRHPMGIPIPHTALIPKKKDQVGEALSTFVEEQFLTPDALSAKISENNIPEKAGAWLAQEPNSQLAAQKAADILARAVNSFDSAEAEDLIRTQILDRMLEPEWGPPVGRLLEGYIADGKAEPLVDDLIDWAHAKVLTLENEVIELVDEKMPAWLPRFARGMAGDKVYVSIVEWASEVKYDKNHAVRQSIRRNLELFARRLQDDPEMVARVEGIKQEMMNSEQVQAMPGAAWEAFREGVAKQASEPQSFLRTKIAAEAQNFGVRIQQDPRFRDKANEIVDKAARWAAENFAGDIISIIPETIKRWDATEAAENIELLVGKDLQFIRLNGTVVGTLAGLVIYTVNHLVFGA</sequence>
<evidence type="ECO:0000313" key="3">
    <source>
        <dbReference type="Proteomes" id="UP000218690"/>
    </source>
</evidence>
<dbReference type="PANTHER" id="PTHR38442:SF1">
    <property type="entry name" value="INNER MEMBRANE PROTEIN"/>
    <property type="match status" value="1"/>
</dbReference>
<proteinExistence type="predicted"/>
<keyword evidence="1" id="KW-1133">Transmembrane helix</keyword>
<accession>A0A2A4AN21</accession>
<comment type="caution">
    <text evidence="2">The sequence shown here is derived from an EMBL/GenBank/DDBJ whole genome shotgun (WGS) entry which is preliminary data.</text>
</comment>
<keyword evidence="1" id="KW-0472">Membrane</keyword>
<dbReference type="Proteomes" id="UP000218690">
    <property type="component" value="Unassembled WGS sequence"/>
</dbReference>